<dbReference type="Proteomes" id="UP001177670">
    <property type="component" value="Unassembled WGS sequence"/>
</dbReference>
<evidence type="ECO:0000313" key="2">
    <source>
        <dbReference type="EMBL" id="KAK1119942.1"/>
    </source>
</evidence>
<comment type="caution">
    <text evidence="2">The sequence shown here is derived from an EMBL/GenBank/DDBJ whole genome shotgun (WGS) entry which is preliminary data.</text>
</comment>
<evidence type="ECO:0000313" key="3">
    <source>
        <dbReference type="Proteomes" id="UP001177670"/>
    </source>
</evidence>
<dbReference type="AlphaFoldDB" id="A0AA40FIY2"/>
<evidence type="ECO:0000256" key="1">
    <source>
        <dbReference type="SAM" id="MobiDB-lite"/>
    </source>
</evidence>
<dbReference type="EMBL" id="JAHYIQ010000033">
    <property type="protein sequence ID" value="KAK1119942.1"/>
    <property type="molecule type" value="Genomic_DNA"/>
</dbReference>
<proteinExistence type="predicted"/>
<feature type="region of interest" description="Disordered" evidence="1">
    <location>
        <begin position="13"/>
        <end position="50"/>
    </location>
</feature>
<reference evidence="2" key="1">
    <citation type="submission" date="2021-10" db="EMBL/GenBank/DDBJ databases">
        <title>Melipona bicolor Genome sequencing and assembly.</title>
        <authorList>
            <person name="Araujo N.S."/>
            <person name="Arias M.C."/>
        </authorList>
    </citation>
    <scope>NUCLEOTIDE SEQUENCE</scope>
    <source>
        <strain evidence="2">USP_2M_L1-L4_2017</strain>
        <tissue evidence="2">Whole body</tissue>
    </source>
</reference>
<gene>
    <name evidence="2" type="ORF">K0M31_012671</name>
</gene>
<organism evidence="2 3">
    <name type="scientific">Melipona bicolor</name>
    <dbReference type="NCBI Taxonomy" id="60889"/>
    <lineage>
        <taxon>Eukaryota</taxon>
        <taxon>Metazoa</taxon>
        <taxon>Ecdysozoa</taxon>
        <taxon>Arthropoda</taxon>
        <taxon>Hexapoda</taxon>
        <taxon>Insecta</taxon>
        <taxon>Pterygota</taxon>
        <taxon>Neoptera</taxon>
        <taxon>Endopterygota</taxon>
        <taxon>Hymenoptera</taxon>
        <taxon>Apocrita</taxon>
        <taxon>Aculeata</taxon>
        <taxon>Apoidea</taxon>
        <taxon>Anthophila</taxon>
        <taxon>Apidae</taxon>
        <taxon>Melipona</taxon>
    </lineage>
</organism>
<accession>A0AA40FIY2</accession>
<sequence>MAWAWRLVDDGFTGANGVKDSRADTVSGNRPRPPRGTRARGRADFRMDTVQRPTRTASVHFLVIYAVFKENIRSGKMFEK</sequence>
<name>A0AA40FIY2_9HYME</name>
<keyword evidence="3" id="KW-1185">Reference proteome</keyword>
<protein>
    <submittedName>
        <fullName evidence="2">Uncharacterized protein</fullName>
    </submittedName>
</protein>